<protein>
    <submittedName>
        <fullName evidence="2">Chaperone protein TorD</fullName>
    </submittedName>
</protein>
<dbReference type="PANTHER" id="PTHR34227:SF1">
    <property type="entry name" value="DIMETHYL SULFOXIDE REDUCTASE CHAPERONE-RELATED"/>
    <property type="match status" value="1"/>
</dbReference>
<dbReference type="KEGG" id="upl:DSM104440_02399"/>
<dbReference type="Gene3D" id="1.10.3480.10">
    <property type="entry name" value="TorD-like"/>
    <property type="match status" value="1"/>
</dbReference>
<dbReference type="InterPro" id="IPR036411">
    <property type="entry name" value="TorD-like_sf"/>
</dbReference>
<dbReference type="AlphaFoldDB" id="A0A6M4HC52"/>
<organism evidence="2 3">
    <name type="scientific">Usitatibacter palustris</name>
    <dbReference type="NCBI Taxonomy" id="2732487"/>
    <lineage>
        <taxon>Bacteria</taxon>
        <taxon>Pseudomonadati</taxon>
        <taxon>Pseudomonadota</taxon>
        <taxon>Betaproteobacteria</taxon>
        <taxon>Nitrosomonadales</taxon>
        <taxon>Usitatibacteraceae</taxon>
        <taxon>Usitatibacter</taxon>
    </lineage>
</organism>
<dbReference type="EMBL" id="CP053073">
    <property type="protein sequence ID" value="QJR15577.1"/>
    <property type="molecule type" value="Genomic_DNA"/>
</dbReference>
<keyword evidence="1" id="KW-0143">Chaperone</keyword>
<name>A0A6M4HC52_9PROT</name>
<reference evidence="2 3" key="1">
    <citation type="submission" date="2020-04" db="EMBL/GenBank/DDBJ databases">
        <title>Usitatibacter rugosus gen. nov., sp. nov. and Usitatibacter palustris sp. nov., novel members of Usitatibacteraceae fam. nov. within the order Nitrosomonadales isolated from soil.</title>
        <authorList>
            <person name="Huber K.J."/>
            <person name="Neumann-Schaal M."/>
            <person name="Geppert A."/>
            <person name="Luckner M."/>
            <person name="Wanner G."/>
            <person name="Overmann J."/>
        </authorList>
    </citation>
    <scope>NUCLEOTIDE SEQUENCE [LARGE SCALE GENOMIC DNA]</scope>
    <source>
        <strain evidence="2 3">Swamp67</strain>
    </source>
</reference>
<keyword evidence="3" id="KW-1185">Reference proteome</keyword>
<dbReference type="InterPro" id="IPR050289">
    <property type="entry name" value="TorD/DmsD_chaperones"/>
</dbReference>
<gene>
    <name evidence="2" type="primary">torD</name>
    <name evidence="2" type="ORF">DSM104440_02399</name>
</gene>
<dbReference type="Proteomes" id="UP000503096">
    <property type="component" value="Chromosome"/>
</dbReference>
<evidence type="ECO:0000313" key="2">
    <source>
        <dbReference type="EMBL" id="QJR15577.1"/>
    </source>
</evidence>
<sequence>MEAVASPVRINRPLAPEDQGRADFYALFSRLMHAAPDARLLGAISIASEIPPEGDPALAKAWGEFVSASSVMDADAADDEYQALFVGVGASQVSIYSGFYTGATAVDHPRIRLRADLADLFLAKPDHIAEPDDHYAVLFDAMRVLIAGGAGRSSATLAEQKHFFQAHLEPGVVKFFRALGAADGANYYRRVAALGLAFMAIESESFRLG</sequence>
<evidence type="ECO:0000256" key="1">
    <source>
        <dbReference type="ARBA" id="ARBA00023186"/>
    </source>
</evidence>
<dbReference type="SUPFAM" id="SSF89155">
    <property type="entry name" value="TorD-like"/>
    <property type="match status" value="1"/>
</dbReference>
<dbReference type="PANTHER" id="PTHR34227">
    <property type="entry name" value="CHAPERONE PROTEIN YCDY"/>
    <property type="match status" value="1"/>
</dbReference>
<evidence type="ECO:0000313" key="3">
    <source>
        <dbReference type="Proteomes" id="UP000503096"/>
    </source>
</evidence>
<proteinExistence type="predicted"/>
<accession>A0A6M4HC52</accession>
<dbReference type="InterPro" id="IPR020945">
    <property type="entry name" value="DMSO/NO3_reduct_chaperone"/>
</dbReference>
<dbReference type="InParanoid" id="A0A6M4HC52"/>
<dbReference type="RefSeq" id="WP_171162967.1">
    <property type="nucleotide sequence ID" value="NZ_CP053073.1"/>
</dbReference>
<dbReference type="Pfam" id="PF02613">
    <property type="entry name" value="Nitrate_red_del"/>
    <property type="match status" value="1"/>
</dbReference>